<evidence type="ECO:0000313" key="2">
    <source>
        <dbReference type="EMBL" id="AXY75692.1"/>
    </source>
</evidence>
<sequence length="256" mass="28906">MSSVRSRPSFTYTNHNTAKLVRGGKEYFTLLLSLIHKAQHTIHLQVYIYDEDETGLEVAEALIAAAQRGVAVYLLADGYASQDLSGSFTNRLEKEGVRFRFFQPVLKSDHFYFGRRLHHKILVVDARYSLVGGINISNKYNDGFGGPAWLDWALYAEGEIAPELVRVCLELWTRSKRERKRMLWQAHPPIASPGRNVLSGYDVMTGYRKGTRLPTATWGCLKMPGRISISCPVIFCRACCFGKKWPGQLAKVSRSS</sequence>
<dbReference type="SUPFAM" id="SSF56024">
    <property type="entry name" value="Phospholipase D/nuclease"/>
    <property type="match status" value="1"/>
</dbReference>
<dbReference type="GO" id="GO:0032049">
    <property type="term" value="P:cardiolipin biosynthetic process"/>
    <property type="evidence" value="ECO:0007669"/>
    <property type="project" value="UniProtKB-ARBA"/>
</dbReference>
<dbReference type="GO" id="GO:0008808">
    <property type="term" value="F:cardiolipin synthase activity"/>
    <property type="evidence" value="ECO:0007669"/>
    <property type="project" value="TreeGrafter"/>
</dbReference>
<dbReference type="Proteomes" id="UP000263900">
    <property type="component" value="Chromosome"/>
</dbReference>
<dbReference type="CDD" id="cd09110">
    <property type="entry name" value="PLDc_CLS_1"/>
    <property type="match status" value="1"/>
</dbReference>
<protein>
    <recommendedName>
        <fullName evidence="1">PLD phosphodiesterase domain-containing protein</fullName>
    </recommendedName>
</protein>
<dbReference type="EMBL" id="CP032157">
    <property type="protein sequence ID" value="AXY75692.1"/>
    <property type="molecule type" value="Genomic_DNA"/>
</dbReference>
<dbReference type="PROSITE" id="PS50035">
    <property type="entry name" value="PLD"/>
    <property type="match status" value="1"/>
</dbReference>
<name>A0A3B7MMK7_9BACT</name>
<dbReference type="Pfam" id="PF13091">
    <property type="entry name" value="PLDc_2"/>
    <property type="match status" value="1"/>
</dbReference>
<dbReference type="RefSeq" id="WP_119051573.1">
    <property type="nucleotide sequence ID" value="NZ_CP032157.1"/>
</dbReference>
<dbReference type="PANTHER" id="PTHR21248">
    <property type="entry name" value="CARDIOLIPIN SYNTHASE"/>
    <property type="match status" value="1"/>
</dbReference>
<evidence type="ECO:0000259" key="1">
    <source>
        <dbReference type="PROSITE" id="PS50035"/>
    </source>
</evidence>
<dbReference type="GO" id="GO:0016020">
    <property type="term" value="C:membrane"/>
    <property type="evidence" value="ECO:0007669"/>
    <property type="project" value="TreeGrafter"/>
</dbReference>
<dbReference type="Gene3D" id="3.30.870.10">
    <property type="entry name" value="Endonuclease Chain A"/>
    <property type="match status" value="1"/>
</dbReference>
<gene>
    <name evidence="2" type="ORF">D3H65_17655</name>
</gene>
<evidence type="ECO:0000313" key="3">
    <source>
        <dbReference type="Proteomes" id="UP000263900"/>
    </source>
</evidence>
<proteinExistence type="predicted"/>
<dbReference type="OrthoDB" id="9762009at2"/>
<dbReference type="PANTHER" id="PTHR21248:SF23">
    <property type="entry name" value="CARDIOLIPIN SYNTHASE B"/>
    <property type="match status" value="1"/>
</dbReference>
<reference evidence="2 3" key="1">
    <citation type="submission" date="2018-09" db="EMBL/GenBank/DDBJ databases">
        <title>Genome sequencing of strain 6GH32-13.</title>
        <authorList>
            <person name="Weon H.-Y."/>
            <person name="Heo J."/>
            <person name="Kwon S.-W."/>
        </authorList>
    </citation>
    <scope>NUCLEOTIDE SEQUENCE [LARGE SCALE GENOMIC DNA]</scope>
    <source>
        <strain evidence="2 3">5GH32-13</strain>
    </source>
</reference>
<dbReference type="InterPro" id="IPR001736">
    <property type="entry name" value="PLipase_D/transphosphatidylase"/>
</dbReference>
<dbReference type="AlphaFoldDB" id="A0A3B7MMK7"/>
<dbReference type="KEGG" id="pseg:D3H65_17655"/>
<feature type="domain" description="PLD phosphodiesterase" evidence="1">
    <location>
        <begin position="113"/>
        <end position="140"/>
    </location>
</feature>
<dbReference type="SMART" id="SM00155">
    <property type="entry name" value="PLDc"/>
    <property type="match status" value="1"/>
</dbReference>
<keyword evidence="3" id="KW-1185">Reference proteome</keyword>
<dbReference type="InterPro" id="IPR025202">
    <property type="entry name" value="PLD-like_dom"/>
</dbReference>
<organism evidence="2 3">
    <name type="scientific">Paraflavitalea soli</name>
    <dbReference type="NCBI Taxonomy" id="2315862"/>
    <lineage>
        <taxon>Bacteria</taxon>
        <taxon>Pseudomonadati</taxon>
        <taxon>Bacteroidota</taxon>
        <taxon>Chitinophagia</taxon>
        <taxon>Chitinophagales</taxon>
        <taxon>Chitinophagaceae</taxon>
        <taxon>Paraflavitalea</taxon>
    </lineage>
</organism>
<accession>A0A3B7MMK7</accession>